<evidence type="ECO:0000313" key="6">
    <source>
        <dbReference type="EMBL" id="HIX75888.1"/>
    </source>
</evidence>
<dbReference type="PANTHER" id="PTHR35005">
    <property type="entry name" value="3-DEHYDRO-SCYLLO-INOSOSE HYDROLASE"/>
    <property type="match status" value="1"/>
</dbReference>
<evidence type="ECO:0000256" key="1">
    <source>
        <dbReference type="ARBA" id="ARBA00001947"/>
    </source>
</evidence>
<dbReference type="GO" id="GO:0016811">
    <property type="term" value="F:hydrolase activity, acting on carbon-nitrogen (but not peptide) bonds, in linear amides"/>
    <property type="evidence" value="ECO:0007669"/>
    <property type="project" value="TreeGrafter"/>
</dbReference>
<dbReference type="AlphaFoldDB" id="A0A9D1XAF6"/>
<evidence type="ECO:0000256" key="5">
    <source>
        <dbReference type="ARBA" id="ARBA00024029"/>
    </source>
</evidence>
<comment type="similarity">
    <text evidence="5">Belongs to the creatininase superfamily.</text>
</comment>
<keyword evidence="4" id="KW-0862">Zinc</keyword>
<dbReference type="PANTHER" id="PTHR35005:SF1">
    <property type="entry name" value="2-AMINO-5-FORMYLAMINO-6-RIBOSYLAMINOPYRIMIDIN-4(3H)-ONE 5'-MONOPHOSPHATE DEFORMYLASE"/>
    <property type="match status" value="1"/>
</dbReference>
<sequence>MKRRTFIAKGLGAGMAVTASHSILAGNSWDKTEEVTTEGVRVEEGKVRELPVFWDQLTSPDFREAVTRANGVCVIPIGVIEKHGPHLPLGTDVIRAHEMCERAAKQEYAIVFPDLYVGQIFEAKHQPGTVAYSMRLMLDFLDETCREIARNGLKKIILVNTHGGNNALLSYFLQVQLEAKRDYVTYVFQAHEDEETQRRIKALRKSTTGGHADEVETSEMLVICPEFVRMDQVNTQSGENLRRLDLPNLNTGISWYSQYPNHYAGQSEGATAELGELVLNSRGGQLARAIKNVKADVVTKQLQEEFFQRSGIPLNTEQ</sequence>
<organism evidence="6 7">
    <name type="scientific">Candidatus Parabacteroides intestinipullorum</name>
    <dbReference type="NCBI Taxonomy" id="2838723"/>
    <lineage>
        <taxon>Bacteria</taxon>
        <taxon>Pseudomonadati</taxon>
        <taxon>Bacteroidota</taxon>
        <taxon>Bacteroidia</taxon>
        <taxon>Bacteroidales</taxon>
        <taxon>Tannerellaceae</taxon>
        <taxon>Parabacteroides</taxon>
    </lineage>
</organism>
<dbReference type="EMBL" id="DXEL01000086">
    <property type="protein sequence ID" value="HIX75888.1"/>
    <property type="molecule type" value="Genomic_DNA"/>
</dbReference>
<dbReference type="GO" id="GO:0046872">
    <property type="term" value="F:metal ion binding"/>
    <property type="evidence" value="ECO:0007669"/>
    <property type="project" value="UniProtKB-KW"/>
</dbReference>
<evidence type="ECO:0000313" key="7">
    <source>
        <dbReference type="Proteomes" id="UP000886740"/>
    </source>
</evidence>
<keyword evidence="3" id="KW-0378">Hydrolase</keyword>
<dbReference type="Gene3D" id="3.40.50.10310">
    <property type="entry name" value="Creatininase"/>
    <property type="match status" value="1"/>
</dbReference>
<dbReference type="Pfam" id="PF02633">
    <property type="entry name" value="Creatininase"/>
    <property type="match status" value="1"/>
</dbReference>
<evidence type="ECO:0000256" key="2">
    <source>
        <dbReference type="ARBA" id="ARBA00022723"/>
    </source>
</evidence>
<dbReference type="InterPro" id="IPR024087">
    <property type="entry name" value="Creatininase-like_sf"/>
</dbReference>
<evidence type="ECO:0000256" key="4">
    <source>
        <dbReference type="ARBA" id="ARBA00022833"/>
    </source>
</evidence>
<gene>
    <name evidence="6" type="ORF">H9977_12775</name>
</gene>
<reference evidence="6" key="1">
    <citation type="journal article" date="2021" name="PeerJ">
        <title>Extensive microbial diversity within the chicken gut microbiome revealed by metagenomics and culture.</title>
        <authorList>
            <person name="Gilroy R."/>
            <person name="Ravi A."/>
            <person name="Getino M."/>
            <person name="Pursley I."/>
            <person name="Horton D.L."/>
            <person name="Alikhan N.F."/>
            <person name="Baker D."/>
            <person name="Gharbi K."/>
            <person name="Hall N."/>
            <person name="Watson M."/>
            <person name="Adriaenssens E.M."/>
            <person name="Foster-Nyarko E."/>
            <person name="Jarju S."/>
            <person name="Secka A."/>
            <person name="Antonio M."/>
            <person name="Oren A."/>
            <person name="Chaudhuri R.R."/>
            <person name="La Ragione R."/>
            <person name="Hildebrand F."/>
            <person name="Pallen M.J."/>
        </authorList>
    </citation>
    <scope>NUCLEOTIDE SEQUENCE</scope>
    <source>
        <strain evidence="6">ChiGjej6B6-14162</strain>
    </source>
</reference>
<dbReference type="SUPFAM" id="SSF102215">
    <property type="entry name" value="Creatininase"/>
    <property type="match status" value="1"/>
</dbReference>
<proteinExistence type="inferred from homology"/>
<dbReference type="GO" id="GO:0009231">
    <property type="term" value="P:riboflavin biosynthetic process"/>
    <property type="evidence" value="ECO:0007669"/>
    <property type="project" value="TreeGrafter"/>
</dbReference>
<dbReference type="Proteomes" id="UP000886740">
    <property type="component" value="Unassembled WGS sequence"/>
</dbReference>
<protein>
    <submittedName>
        <fullName evidence="6">Creatininase family protein</fullName>
    </submittedName>
</protein>
<name>A0A9D1XAF6_9BACT</name>
<reference evidence="6" key="2">
    <citation type="submission" date="2021-04" db="EMBL/GenBank/DDBJ databases">
        <authorList>
            <person name="Gilroy R."/>
        </authorList>
    </citation>
    <scope>NUCLEOTIDE SEQUENCE</scope>
    <source>
        <strain evidence="6">ChiGjej6B6-14162</strain>
    </source>
</reference>
<dbReference type="InterPro" id="IPR003785">
    <property type="entry name" value="Creatininase/forma_Hydrolase"/>
</dbReference>
<evidence type="ECO:0000256" key="3">
    <source>
        <dbReference type="ARBA" id="ARBA00022801"/>
    </source>
</evidence>
<accession>A0A9D1XAF6</accession>
<comment type="caution">
    <text evidence="6">The sequence shown here is derived from an EMBL/GenBank/DDBJ whole genome shotgun (WGS) entry which is preliminary data.</text>
</comment>
<keyword evidence="2" id="KW-0479">Metal-binding</keyword>
<comment type="cofactor">
    <cofactor evidence="1">
        <name>Zn(2+)</name>
        <dbReference type="ChEBI" id="CHEBI:29105"/>
    </cofactor>
</comment>